<dbReference type="AlphaFoldDB" id="A0A4T3F1Q4"/>
<organism evidence="5 6">
    <name type="scientific">Alteraurantiacibacter aquimixticola</name>
    <dbReference type="NCBI Taxonomy" id="2489173"/>
    <lineage>
        <taxon>Bacteria</taxon>
        <taxon>Pseudomonadati</taxon>
        <taxon>Pseudomonadota</taxon>
        <taxon>Alphaproteobacteria</taxon>
        <taxon>Sphingomonadales</taxon>
        <taxon>Erythrobacteraceae</taxon>
        <taxon>Alteraurantiacibacter</taxon>
    </lineage>
</organism>
<dbReference type="OrthoDB" id="1826980at2"/>
<feature type="compositionally biased region" description="Low complexity" evidence="3">
    <location>
        <begin position="88"/>
        <end position="98"/>
    </location>
</feature>
<comment type="similarity">
    <text evidence="1">Belongs to the MobA/MobL family.</text>
</comment>
<evidence type="ECO:0000256" key="1">
    <source>
        <dbReference type="ARBA" id="ARBA00010873"/>
    </source>
</evidence>
<dbReference type="EMBL" id="SSHH01000002">
    <property type="protein sequence ID" value="TIX50497.1"/>
    <property type="molecule type" value="Genomic_DNA"/>
</dbReference>
<dbReference type="Pfam" id="PF03389">
    <property type="entry name" value="MobA_MobL"/>
    <property type="match status" value="1"/>
</dbReference>
<gene>
    <name evidence="5" type="ORF">E5222_09515</name>
</gene>
<evidence type="ECO:0000313" key="5">
    <source>
        <dbReference type="EMBL" id="TIX50497.1"/>
    </source>
</evidence>
<dbReference type="Proteomes" id="UP000309389">
    <property type="component" value="Unassembled WGS sequence"/>
</dbReference>
<dbReference type="InterPro" id="IPR005053">
    <property type="entry name" value="MobA_MobL"/>
</dbReference>
<accession>A0A4T3F1Q4</accession>
<keyword evidence="2" id="KW-0184">Conjugation</keyword>
<protein>
    <recommendedName>
        <fullName evidence="4">MobA/MobL protein domain-containing protein</fullName>
    </recommendedName>
</protein>
<name>A0A4T3F1Q4_9SPHN</name>
<feature type="domain" description="MobA/MobL protein" evidence="4">
    <location>
        <begin position="329"/>
        <end position="502"/>
    </location>
</feature>
<sequence>MNLTLGLTRIPDGWICIKSLKTPIKPQFVPIRQANLECRTEVTMPTNRQMESRDDFEASRIRIKLIKDGILDDISRTSSKAGRHSRRSNSANAQANAASKVPRFNIPAARSYRFSNAEGVTTFHFAHKAIAKVTFDTCRDGVRNKPGAARGHARYIERECAVADIASDVVPSQEHTAVDDAFVLQAASTVPKVVEQDRYVIRSSAVAMQTDGNRALLTNIDPDDDARAEFWSLVEQHERNPTPDKMSMRFADHPEFWSQVASDPNCPRELKEKILGPDRDKEAPFQIGNGKKVRAFLSGQEGWVGPRTKEQNASANFPMAKFADGRGGRTQYRIEFELPAELTARQRFALVRDFAKEFEGKDIPFVAVMHEPDHHNHSANWHAHFIYYDRPCRRIDQNDIQRLKREGFDTASLRPGMWDFTVALAKPGRRGRTSFPLRRKKVAVVSRTRIWPKTLRKKLAEVTNNHLALAGRTRRVSPDTFQRIGITADPQEHLGSAQNAAETNGEATALGIANERKQWLAIQAQAEADYRSALEICSDRVRKFVGKDANAAEKSEDCEKLESCLVEAAYHRKTAFLILQEMERAASRALLIHERNSKRLKAFEAQPGHGRDNEIVRSAQLVEKSAEFLEHLDSRQADERVLVANRLAKAVQCEATARTIERAERSFASGSAQLAARETMPEKSAAAVSTPVVTNMTSPTRGAASQQDQLVPKEPQVLKEWREAEETLHLAKLEASSSREISRHKAMRDQRAWMLRKALRQHQIDPSLIDPRQLKRIKEQAADRDLFLQQQNAMSLGMGR</sequence>
<feature type="region of interest" description="Disordered" evidence="3">
    <location>
        <begin position="76"/>
        <end position="98"/>
    </location>
</feature>
<proteinExistence type="inferred from homology"/>
<keyword evidence="6" id="KW-1185">Reference proteome</keyword>
<evidence type="ECO:0000313" key="6">
    <source>
        <dbReference type="Proteomes" id="UP000309389"/>
    </source>
</evidence>
<dbReference type="RefSeq" id="WP_136693517.1">
    <property type="nucleotide sequence ID" value="NZ_SSHH01000002.1"/>
</dbReference>
<evidence type="ECO:0000256" key="2">
    <source>
        <dbReference type="ARBA" id="ARBA00022971"/>
    </source>
</evidence>
<dbReference type="Gene3D" id="3.30.930.30">
    <property type="match status" value="1"/>
</dbReference>
<reference evidence="5 6" key="1">
    <citation type="submission" date="2019-04" db="EMBL/GenBank/DDBJ databases">
        <title>Altererythrobacter aquimixticola sp. nov., isolated from sediment of junction between the ocean and a freshwater spring.</title>
        <authorList>
            <person name="Yoon J.-H."/>
        </authorList>
    </citation>
    <scope>NUCLEOTIDE SEQUENCE [LARGE SCALE GENOMIC DNA]</scope>
    <source>
        <strain evidence="5 6">SSKS-13</strain>
    </source>
</reference>
<evidence type="ECO:0000256" key="3">
    <source>
        <dbReference type="SAM" id="MobiDB-lite"/>
    </source>
</evidence>
<evidence type="ECO:0000259" key="4">
    <source>
        <dbReference type="Pfam" id="PF03389"/>
    </source>
</evidence>
<comment type="caution">
    <text evidence="5">The sequence shown here is derived from an EMBL/GenBank/DDBJ whole genome shotgun (WGS) entry which is preliminary data.</text>
</comment>